<proteinExistence type="predicted"/>
<organism evidence="1 2">
    <name type="scientific">Glaciecola siphonariae</name>
    <dbReference type="NCBI Taxonomy" id="521012"/>
    <lineage>
        <taxon>Bacteria</taxon>
        <taxon>Pseudomonadati</taxon>
        <taxon>Pseudomonadota</taxon>
        <taxon>Gammaproteobacteria</taxon>
        <taxon>Alteromonadales</taxon>
        <taxon>Alteromonadaceae</taxon>
        <taxon>Glaciecola</taxon>
    </lineage>
</organism>
<dbReference type="Proteomes" id="UP001595897">
    <property type="component" value="Unassembled WGS sequence"/>
</dbReference>
<dbReference type="EMBL" id="JBHSGU010000002">
    <property type="protein sequence ID" value="MFC4699379.1"/>
    <property type="molecule type" value="Genomic_DNA"/>
</dbReference>
<reference evidence="2" key="1">
    <citation type="journal article" date="2019" name="Int. J. Syst. Evol. Microbiol.">
        <title>The Global Catalogue of Microorganisms (GCM) 10K type strain sequencing project: providing services to taxonomists for standard genome sequencing and annotation.</title>
        <authorList>
            <consortium name="The Broad Institute Genomics Platform"/>
            <consortium name="The Broad Institute Genome Sequencing Center for Infectious Disease"/>
            <person name="Wu L."/>
            <person name="Ma J."/>
        </authorList>
    </citation>
    <scope>NUCLEOTIDE SEQUENCE [LARGE SCALE GENOMIC DNA]</scope>
    <source>
        <strain evidence="2">KACC 12507</strain>
    </source>
</reference>
<evidence type="ECO:0000313" key="2">
    <source>
        <dbReference type="Proteomes" id="UP001595897"/>
    </source>
</evidence>
<dbReference type="Pfam" id="PF07471">
    <property type="entry name" value="Phage_Nu1"/>
    <property type="match status" value="1"/>
</dbReference>
<accession>A0ABV9LT96</accession>
<evidence type="ECO:0000313" key="1">
    <source>
        <dbReference type="EMBL" id="MFC4699379.1"/>
    </source>
</evidence>
<name>A0ABV9LT96_9ALTE</name>
<keyword evidence="2" id="KW-1185">Reference proteome</keyword>
<gene>
    <name evidence="1" type="ORF">ACFO4O_04300</name>
</gene>
<protein>
    <submittedName>
        <fullName evidence="1">Terminase small subunit</fullName>
    </submittedName>
</protein>
<dbReference type="RefSeq" id="WP_382406127.1">
    <property type="nucleotide sequence ID" value="NZ_JBHSGU010000002.1"/>
</dbReference>
<comment type="caution">
    <text evidence="1">The sequence shown here is derived from an EMBL/GenBank/DDBJ whole genome shotgun (WGS) entry which is preliminary data.</text>
</comment>
<sequence length="173" mass="20028">MEPHLLNKKNMAASCGISVQGFDKWNVRPFKKKGREQFYRVEDVIENRVNNELTKNNNRTNPEHHGQFIDIEMERALLTQQQRITQEIKNEILEGRAIPVEFVRDVLAKILAQVGSTLDSLAPNIKRRHPEIEKRIIDFIKSETIKHQNEAANLDSHIDDIIDEVVNQAEAKI</sequence>
<dbReference type="InterPro" id="IPR010906">
    <property type="entry name" value="Phage_lambda_Nu1_terminase-ssu"/>
</dbReference>